<feature type="coiled-coil region" evidence="1">
    <location>
        <begin position="352"/>
        <end position="414"/>
    </location>
</feature>
<name>A0ABD2YYU1_9GENT</name>
<evidence type="ECO:0000256" key="1">
    <source>
        <dbReference type="SAM" id="Coils"/>
    </source>
</evidence>
<feature type="coiled-coil region" evidence="1">
    <location>
        <begin position="562"/>
        <end position="621"/>
    </location>
</feature>
<feature type="region of interest" description="Disordered" evidence="2">
    <location>
        <begin position="75"/>
        <end position="94"/>
    </location>
</feature>
<feature type="region of interest" description="Disordered" evidence="2">
    <location>
        <begin position="1667"/>
        <end position="1695"/>
    </location>
</feature>
<dbReference type="PANTHER" id="PTHR43939:SF68">
    <property type="entry name" value="CENTROSOMAL PROTEIN OF 290 KDA-LIKE"/>
    <property type="match status" value="1"/>
</dbReference>
<comment type="caution">
    <text evidence="3">The sequence shown here is derived from an EMBL/GenBank/DDBJ whole genome shotgun (WGS) entry which is preliminary data.</text>
</comment>
<dbReference type="Gene3D" id="1.10.287.1490">
    <property type="match status" value="1"/>
</dbReference>
<reference evidence="3 4" key="1">
    <citation type="submission" date="2024-11" db="EMBL/GenBank/DDBJ databases">
        <title>A near-complete genome assembly of Cinchona calisaya.</title>
        <authorList>
            <person name="Lian D.C."/>
            <person name="Zhao X.W."/>
            <person name="Wei L."/>
        </authorList>
    </citation>
    <scope>NUCLEOTIDE SEQUENCE [LARGE SCALE GENOMIC DNA]</scope>
    <source>
        <tissue evidence="3">Nenye</tissue>
    </source>
</reference>
<evidence type="ECO:0000313" key="3">
    <source>
        <dbReference type="EMBL" id="KAL3511387.1"/>
    </source>
</evidence>
<sequence length="1798" mass="201943">MAENHDSEEEWREGSAAAADKDGDSNNSIHVEPTLDSAGNDGLDGSELTEDKSNDGKVTEDGGREDMFVDCSEEIETSETRTNSEEKDDVQDSQVEELNNRAQDEDLLAEIGRLNNKLVETVSEKQSLAQKYEEERTTLKGELAHLHYQLKALNDQNSLLDKPDVALLDHHEIPGLGDKDEKNLISDSSLHEMVTECSKFLNNAMGLYSQTENSIKELHASLQMKESEIEDLNSKITEFTTSREVIVSYLDSMQEAGSRTSELQLERDHMIEEITSRILASLPVTVCQEGGFLDDSAGDKFSHIERSILLLIEKYNQFLSGIDKLKLCLTDIRPDIYIMDEVGIFLNACDKLAELKRKEVDLEEKLSHFENECTMLVEQLDKNKAVIESANAEIGKLNAEIEHEKTRYANTKDKLSLAVTKGKALVQQRDSLKQALADKTSELEKCLIELQEKSSALRSAEESKELLLKSETLAIQLQESLAQKDSMLQKCGEILLQAAGTEEIQSLDLIEKLRWITDERNELKGLTVEFQKLSDALSSINFPENVLSNDMETRVNWLVQSLSIAKEEAVKLQEEVVETREASSKEIDRLVQSLLAETHEKNYLQEELEELRSKYKGIVEKEHQVSSERDQMVSMLLEASRMTNTPENINISQPDIAKIIAKIKQEAEPSYSQVEIFERLQSLLYISAQEVTLCEHLLEEGLLSRASEMNQISEKLSVVAQELCTVKDEKLSLENELVRSEEKAALIREKLSMAVKKGKGLVQDRENLRRVLDEKNIEIKRLTSDLQDQVSACNDCRDQINKLVADMDRIPKLETDLVAAKEQRNQLEQFLLESNNMLQKVIESIDSIDIPSDLVFKEPVEKVKWLERYLSEYRSAQQELEKLKEESSSLTSKLVEAETSMKSLEDALLDAQDSISRVLEEKRELEVAKGQTEEELQTSVEEVASQKRKFAEVSATIKSFEDALIVAEDNVSNLAKEKEDALVCRAAVETELQKLKEENSIYVSKLAEAENTIQSLEDAFSEAQKNLSMLTQENNKLQIARSNLEDDMNKLKAEADSQASELADAVSTIKSLEDARSDAGNKISDLVKENKNAEIEISALTSELKACLQELDGSRGSIANRSIELSGYLSTIQRILRDDVLLFLLNQSFEKKIESLRDMDIILIEMRGCIIDMIGTDLLQDHPVEDGYSFSTLLPDGLDNVMEMEMINGQVNVIDDENVVSHFEKTLQGLCLRDKTLAEKIESYSGFLDDFILAFLKRLRVAKDGVIHGRELIMSLKQRVNDVEKDRQAQENTVSMLESDIEILLSACSKATDELELEHKNNLSKLSSVSVLENLNSSSMELRASNGDALIDHNLKIEGNKYVQTAGKLLLATRHSCNLSKHFHGMINMMVSTVEDLQNELRETKATCENLLEERDLNQKKISKLETDLRAAENLCREMKLKVEDHEVREAMLKERETEYLAARSTSVKEVQEAQEIPLSASQVKSLFDKISTIDISSAESDVGNLETRDSANVRKLFYIIDNFNGLKDQVNSELQEKGNLQSMLEKQIIAMEHLKEEVNDHVRGKQESERMTNELALGLETIIQKLGGDKLVGSEKVAHVTGLLSVLDKMVMATKVESENLKSKTDELSTKLLGAQKVMDELSSKVKLLEGSSSSGVSFPESIKEKGISELSPSNSHPEISEIQDLGPTGKNVAVSSVPSAAHARTLRKGSNDHLAISIEPESERLINHEQADEDKGHVFKSLNTSGLIPRQGKMIADRIDGIWVSGGRALMSRPRARLSLIAYWLFLHIWLLGSIL</sequence>
<feature type="compositionally biased region" description="Basic and acidic residues" evidence="2">
    <location>
        <begin position="49"/>
        <end position="67"/>
    </location>
</feature>
<protein>
    <submittedName>
        <fullName evidence="3">Uncharacterized protein</fullName>
    </submittedName>
</protein>
<feature type="coiled-coil region" evidence="1">
    <location>
        <begin position="1273"/>
        <end position="1300"/>
    </location>
</feature>
<feature type="region of interest" description="Disordered" evidence="2">
    <location>
        <begin position="1"/>
        <end position="70"/>
    </location>
</feature>
<feature type="coiled-coil region" evidence="1">
    <location>
        <begin position="1387"/>
        <end position="1449"/>
    </location>
</feature>
<feature type="compositionally biased region" description="Acidic residues" evidence="2">
    <location>
        <begin position="1"/>
        <end position="11"/>
    </location>
</feature>
<dbReference type="Proteomes" id="UP001630127">
    <property type="component" value="Unassembled WGS sequence"/>
</dbReference>
<dbReference type="PANTHER" id="PTHR43939">
    <property type="entry name" value="COILED-COIL DOMAIN-CONTAINING PROTEIN 158"/>
    <property type="match status" value="1"/>
</dbReference>
<feature type="coiled-coil region" evidence="1">
    <location>
        <begin position="208"/>
        <end position="242"/>
    </location>
</feature>
<dbReference type="SUPFAM" id="SSF57997">
    <property type="entry name" value="Tropomyosin"/>
    <property type="match status" value="1"/>
</dbReference>
<feature type="coiled-coil region" evidence="1">
    <location>
        <begin position="866"/>
        <end position="1110"/>
    </location>
</feature>
<feature type="coiled-coil region" evidence="1">
    <location>
        <begin position="115"/>
        <end position="142"/>
    </location>
</feature>
<feature type="coiled-coil region" evidence="1">
    <location>
        <begin position="730"/>
        <end position="785"/>
    </location>
</feature>
<evidence type="ECO:0000313" key="4">
    <source>
        <dbReference type="Proteomes" id="UP001630127"/>
    </source>
</evidence>
<dbReference type="EMBL" id="JBJUIK010000012">
    <property type="protein sequence ID" value="KAL3511387.1"/>
    <property type="molecule type" value="Genomic_DNA"/>
</dbReference>
<proteinExistence type="predicted"/>
<accession>A0ABD2YYU1</accession>
<keyword evidence="1" id="KW-0175">Coiled coil</keyword>
<keyword evidence="4" id="KW-1185">Reference proteome</keyword>
<evidence type="ECO:0000256" key="2">
    <source>
        <dbReference type="SAM" id="MobiDB-lite"/>
    </source>
</evidence>
<organism evidence="3 4">
    <name type="scientific">Cinchona calisaya</name>
    <dbReference type="NCBI Taxonomy" id="153742"/>
    <lineage>
        <taxon>Eukaryota</taxon>
        <taxon>Viridiplantae</taxon>
        <taxon>Streptophyta</taxon>
        <taxon>Embryophyta</taxon>
        <taxon>Tracheophyta</taxon>
        <taxon>Spermatophyta</taxon>
        <taxon>Magnoliopsida</taxon>
        <taxon>eudicotyledons</taxon>
        <taxon>Gunneridae</taxon>
        <taxon>Pentapetalae</taxon>
        <taxon>asterids</taxon>
        <taxon>lamiids</taxon>
        <taxon>Gentianales</taxon>
        <taxon>Rubiaceae</taxon>
        <taxon>Cinchonoideae</taxon>
        <taxon>Cinchoneae</taxon>
        <taxon>Cinchona</taxon>
    </lineage>
</organism>
<gene>
    <name evidence="3" type="ORF">ACH5RR_030788</name>
</gene>